<feature type="compositionally biased region" description="Basic and acidic residues" evidence="1">
    <location>
        <begin position="227"/>
        <end position="241"/>
    </location>
</feature>
<feature type="compositionally biased region" description="Low complexity" evidence="1">
    <location>
        <begin position="176"/>
        <end position="190"/>
    </location>
</feature>
<gene>
    <name evidence="2" type="ORF">SOCE836_079910</name>
</gene>
<evidence type="ECO:0000256" key="1">
    <source>
        <dbReference type="SAM" id="MobiDB-lite"/>
    </source>
</evidence>
<name>A0A4V0NH85_SORCE</name>
<feature type="region of interest" description="Disordered" evidence="1">
    <location>
        <begin position="149"/>
        <end position="253"/>
    </location>
</feature>
<dbReference type="Proteomes" id="UP000295497">
    <property type="component" value="Chromosome"/>
</dbReference>
<evidence type="ECO:0000313" key="3">
    <source>
        <dbReference type="Proteomes" id="UP000295497"/>
    </source>
</evidence>
<proteinExistence type="predicted"/>
<reference evidence="2 3" key="1">
    <citation type="submission" date="2015-09" db="EMBL/GenBank/DDBJ databases">
        <title>Sorangium comparison.</title>
        <authorList>
            <person name="Zaburannyi N."/>
            <person name="Bunk B."/>
            <person name="Overmann J."/>
            <person name="Mueller R."/>
        </authorList>
    </citation>
    <scope>NUCLEOTIDE SEQUENCE [LARGE SCALE GENOMIC DNA]</scope>
    <source>
        <strain evidence="2 3">So ce836</strain>
    </source>
</reference>
<protein>
    <recommendedName>
        <fullName evidence="4">Transposase</fullName>
    </recommendedName>
</protein>
<dbReference type="EMBL" id="CP012672">
    <property type="protein sequence ID" value="AUX35792.1"/>
    <property type="molecule type" value="Genomic_DNA"/>
</dbReference>
<dbReference type="AlphaFoldDB" id="A0A4V0NH85"/>
<sequence>MAPPPEASLRPSPRLVHRPRLVEREAWLRATPSSVVVYADDEVMARHDRRGAGLRSTLERHLPEEHAGLRHRRRAYWEQRADHMGQDVGRFVRQVFDAEDVLSQLRKVQAIVTHLESSPQGTRAAERAITATTLSLLPWMMTTRRAAAGWPVARSSTSSRRHPNDRRAASFAPDRSSPTSASTATAPSSPRWTSARLRRARRGRAAGAVQRPRRRAGESWVARPRRGVRDRPHGPRPDRQNGSRLGRSRIPARTPYLPFHRAARSSRQGLESVRISAERTLDVSEHRAPVLTRSERGSPAIRLAGLGAIRWGGP</sequence>
<organism evidence="2 3">
    <name type="scientific">Sorangium cellulosum</name>
    <name type="common">Polyangium cellulosum</name>
    <dbReference type="NCBI Taxonomy" id="56"/>
    <lineage>
        <taxon>Bacteria</taxon>
        <taxon>Pseudomonadati</taxon>
        <taxon>Myxococcota</taxon>
        <taxon>Polyangia</taxon>
        <taxon>Polyangiales</taxon>
        <taxon>Polyangiaceae</taxon>
        <taxon>Sorangium</taxon>
    </lineage>
</organism>
<accession>A0A4V0NH85</accession>
<evidence type="ECO:0000313" key="2">
    <source>
        <dbReference type="EMBL" id="AUX35792.1"/>
    </source>
</evidence>
<evidence type="ECO:0008006" key="4">
    <source>
        <dbReference type="Google" id="ProtNLM"/>
    </source>
</evidence>